<accession>A0A6B0T3Y5</accession>
<feature type="domain" description="DUF7123" evidence="2">
    <location>
        <begin position="20"/>
        <end position="92"/>
    </location>
</feature>
<evidence type="ECO:0000313" key="3">
    <source>
        <dbReference type="EMBL" id="MXR41219.1"/>
    </source>
</evidence>
<comment type="caution">
    <text evidence="3">The sequence shown here is derived from an EMBL/GenBank/DDBJ whole genome shotgun (WGS) entry which is preliminary data.</text>
</comment>
<reference evidence="3 4" key="1">
    <citation type="submission" date="2019-12" db="EMBL/GenBank/DDBJ databases">
        <title>Isolation and characterization of three novel carbon monoxide-oxidizing members of Halobacteria from salione crusts and soils.</title>
        <authorList>
            <person name="Myers M.R."/>
            <person name="King G.M."/>
        </authorList>
    </citation>
    <scope>NUCLEOTIDE SEQUENCE [LARGE SCALE GENOMIC DNA]</scope>
    <source>
        <strain evidence="3 4">WSA2</strain>
    </source>
</reference>
<feature type="region of interest" description="Disordered" evidence="1">
    <location>
        <begin position="1"/>
        <end position="21"/>
    </location>
</feature>
<dbReference type="AlphaFoldDB" id="A0A6B0T3Y5"/>
<dbReference type="Proteomes" id="UP000437065">
    <property type="component" value="Unassembled WGS sequence"/>
</dbReference>
<proteinExistence type="predicted"/>
<dbReference type="InterPro" id="IPR055547">
    <property type="entry name" value="DUF7123"/>
</dbReference>
<feature type="compositionally biased region" description="Low complexity" evidence="1">
    <location>
        <begin position="11"/>
        <end position="21"/>
    </location>
</feature>
<protein>
    <recommendedName>
        <fullName evidence="2">DUF7123 domain-containing protein</fullName>
    </recommendedName>
</protein>
<evidence type="ECO:0000313" key="4">
    <source>
        <dbReference type="Proteomes" id="UP000437065"/>
    </source>
</evidence>
<evidence type="ECO:0000256" key="1">
    <source>
        <dbReference type="SAM" id="MobiDB-lite"/>
    </source>
</evidence>
<dbReference type="Pfam" id="PF23438">
    <property type="entry name" value="DUF7123"/>
    <property type="match status" value="1"/>
</dbReference>
<organism evidence="3 4">
    <name type="scientific">Halobaculum saliterrae</name>
    <dbReference type="NCBI Taxonomy" id="2073113"/>
    <lineage>
        <taxon>Archaea</taxon>
        <taxon>Methanobacteriati</taxon>
        <taxon>Methanobacteriota</taxon>
        <taxon>Stenosarchaea group</taxon>
        <taxon>Halobacteria</taxon>
        <taxon>Halobacteriales</taxon>
        <taxon>Haloferacaceae</taxon>
        <taxon>Halobaculum</taxon>
    </lineage>
</organism>
<gene>
    <name evidence="3" type="ORF">GRX01_07695</name>
</gene>
<dbReference type="RefSeq" id="WP_159665202.1">
    <property type="nucleotide sequence ID" value="NZ_WUUS01000004.1"/>
</dbReference>
<keyword evidence="4" id="KW-1185">Reference proteome</keyword>
<sequence>MSATSTAESIETGNAAAGEATADLTDKQRRILGYLREHAAEQTYFKSRLIAEELGLSAKEVGANMSAIVDAAVEVDVEKWGYSSGTTWMVTR</sequence>
<evidence type="ECO:0000259" key="2">
    <source>
        <dbReference type="Pfam" id="PF23438"/>
    </source>
</evidence>
<dbReference type="OrthoDB" id="186577at2157"/>
<dbReference type="EMBL" id="WUUS01000004">
    <property type="protein sequence ID" value="MXR41219.1"/>
    <property type="molecule type" value="Genomic_DNA"/>
</dbReference>
<name>A0A6B0T3Y5_9EURY</name>